<dbReference type="InterPro" id="IPR003343">
    <property type="entry name" value="Big_2"/>
</dbReference>
<dbReference type="HOGENOM" id="CLU_009547_0_0_9"/>
<evidence type="ECO:0000256" key="1">
    <source>
        <dbReference type="SAM" id="MobiDB-lite"/>
    </source>
</evidence>
<dbReference type="InterPro" id="IPR043759">
    <property type="entry name" value="DUF5704"/>
</dbReference>
<dbReference type="EMBL" id="ASSZ01000034">
    <property type="protein sequence ID" value="EOS54066.1"/>
    <property type="molecule type" value="Genomic_DNA"/>
</dbReference>
<evidence type="ECO:0000259" key="4">
    <source>
        <dbReference type="Pfam" id="PF18964"/>
    </source>
</evidence>
<evidence type="ECO:0000259" key="3">
    <source>
        <dbReference type="Pfam" id="PF02368"/>
    </source>
</evidence>
<dbReference type="Pfam" id="PF18964">
    <property type="entry name" value="DUF5704"/>
    <property type="match status" value="1"/>
</dbReference>
<reference evidence="5 6" key="1">
    <citation type="submission" date="2013-04" db="EMBL/GenBank/DDBJ databases">
        <title>The Genome Sequence of Paenibacillus barengoltzii G22.</title>
        <authorList>
            <consortium name="The Broad Institute Genomics Platform"/>
            <consortium name="The Broad Institute Genome Sequencing Center for Infectious Disease"/>
            <person name="Earl A."/>
            <person name="Xavier R."/>
            <person name="Elson C."/>
            <person name="Duck W."/>
            <person name="Walker B."/>
            <person name="Young S."/>
            <person name="Zeng Q."/>
            <person name="Gargeya S."/>
            <person name="Fitzgerald M."/>
            <person name="Haas B."/>
            <person name="Abouelleil A."/>
            <person name="Allen A.W."/>
            <person name="Alvarado L."/>
            <person name="Arachchi H.M."/>
            <person name="Berlin A.M."/>
            <person name="Chapman S.B."/>
            <person name="Gainer-Dewar J."/>
            <person name="Goldberg J."/>
            <person name="Griggs A."/>
            <person name="Gujja S."/>
            <person name="Hansen M."/>
            <person name="Howarth C."/>
            <person name="Imamovic A."/>
            <person name="Ireland A."/>
            <person name="Larimer J."/>
            <person name="McCowan C."/>
            <person name="Murphy C."/>
            <person name="Pearson M."/>
            <person name="Poon T.W."/>
            <person name="Priest M."/>
            <person name="Roberts A."/>
            <person name="Saif S."/>
            <person name="Shea T."/>
            <person name="Sisk P."/>
            <person name="Sykes S."/>
            <person name="Wortman J."/>
            <person name="Nusbaum C."/>
            <person name="Birren B."/>
        </authorList>
    </citation>
    <scope>NUCLEOTIDE SEQUENCE [LARGE SCALE GENOMIC DNA]</scope>
    <source>
        <strain evidence="5 6">G22</strain>
    </source>
</reference>
<gene>
    <name evidence="5" type="ORF">C812_03697</name>
</gene>
<sequence>MKKNLAVILALTLLIVVIDPSYANASFSNGYPSTGIEVTPSGPAQMQSVKVQVEGQDTARPKIIWVQSDTDVWVASFDKFNVETGTHGQGASAVPLKKRIDFELDMSNYAPDTMKDTLGNSFSKSYVKELEIANMVWLRELSYEPVDSKPIFHAGSTTATIKVSTGYPLEYSNKYKYATRADGADKFMAEYYIPMLVNYKGYVVEKKRMRVLENATLQVGQTKDLKAQVNTLEYNMSDWGDKWFDVTSASETSWSSSNTSVVTVDGNGKVTAKSQGTAIITAQWKKGPYWLYGSATITVGTGGGGPGIPTDPTPPQCTQPAPSGNVIDVPLNDPAVSAVIKADSRGAERFNVLNGIPTSESLYGNVIAKSYLSKNRFVEMAGKCTFEITVNREYTLTWDPGKEVEGPDGTTHKEPDPQTDTETLTKTYTIERQYSYWVIDNLEVYKINEAALQNYAFEGNGIRIQPTGYTPPSYSTSLTHGFAPPNPENPVEASPGSKSGGTERPDVSGEDLKSFAESAVEEVKVKNDTLIFNGSTIMNGAETSRSGARPGQIPSAPQINENVLYSPGHVIPTSKTNKANQPSTGTIYYGLMSGNINGGADKSFPINGINSVTVHTPVVIYPGVSDDKAHNQKTTPAAGRSAVILDRPFTVTMPNSGQHTNYLGYGNRDYLKYVGSKQVRFPFDVYEGAKARFYPKNTWIEVDKTREQFDFYLPVWVDEGFYTVEFRTIAHNAPAGATEQTNANLNLTHHIAYGTVPVDVIGRVFDFKVTDIADYNWEGVFRTAPGSPVPTGAAYWVGLNGIDGAPRGNTPQYTLPIRPGSHPLYKNAVIKTGYHFKFDLKTKGNMFGPLDQIVITPTFDFIDAESGKRQPVDLYYHTGNRSYVRIGSPLDQVQRYVILNERLRNVPIEELTDTALYKYDHDYTFDQVAGIGRSQFVQRFIQKQSMQKTPVGSLSLLRLPEGVRTLIGPKSGIPAGVDPARVNAAVQRWYGEYSLPAELYAVPAGTNVAEYGRTHSGLTDRSEIFLKKGYIVVNFNIETVRNGELGKPYLQYIQAPLMNQWTGMEGFARSVVDPYGRRFTLKDGDVAFYHADLSSRDDFRPLVTH</sequence>
<dbReference type="Pfam" id="PF02368">
    <property type="entry name" value="Big_2"/>
    <property type="match status" value="1"/>
</dbReference>
<feature type="region of interest" description="Disordered" evidence="1">
    <location>
        <begin position="472"/>
        <end position="509"/>
    </location>
</feature>
<dbReference type="InterPro" id="IPR008964">
    <property type="entry name" value="Invasin/intimin_cell_adhesion"/>
</dbReference>
<evidence type="ECO:0000313" key="5">
    <source>
        <dbReference type="EMBL" id="EOS54066.1"/>
    </source>
</evidence>
<feature type="compositionally biased region" description="Basic and acidic residues" evidence="1">
    <location>
        <begin position="400"/>
        <end position="416"/>
    </location>
</feature>
<feature type="region of interest" description="Disordered" evidence="1">
    <location>
        <begin position="399"/>
        <end position="421"/>
    </location>
</feature>
<accession>R9L6M0</accession>
<feature type="signal peptide" evidence="2">
    <location>
        <begin position="1"/>
        <end position="25"/>
    </location>
</feature>
<dbReference type="AlphaFoldDB" id="R9L6M0"/>
<organism evidence="5 6">
    <name type="scientific">Paenibacillus barengoltzii G22</name>
    <dbReference type="NCBI Taxonomy" id="1235795"/>
    <lineage>
        <taxon>Bacteria</taxon>
        <taxon>Bacillati</taxon>
        <taxon>Bacillota</taxon>
        <taxon>Bacilli</taxon>
        <taxon>Bacillales</taxon>
        <taxon>Paenibacillaceae</taxon>
        <taxon>Paenibacillus</taxon>
    </lineage>
</organism>
<dbReference type="SUPFAM" id="SSF49373">
    <property type="entry name" value="Invasin/intimin cell-adhesion fragments"/>
    <property type="match status" value="1"/>
</dbReference>
<feature type="domain" description="DUF5704" evidence="4">
    <location>
        <begin position="350"/>
        <end position="528"/>
    </location>
</feature>
<evidence type="ECO:0008006" key="7">
    <source>
        <dbReference type="Google" id="ProtNLM"/>
    </source>
</evidence>
<feature type="chain" id="PRO_5004476400" description="BIG2 domain-containing protein" evidence="2">
    <location>
        <begin position="26"/>
        <end position="1105"/>
    </location>
</feature>
<dbReference type="Gene3D" id="2.60.40.1080">
    <property type="match status" value="1"/>
</dbReference>
<dbReference type="PATRIC" id="fig|1235795.3.peg.3659"/>
<feature type="region of interest" description="Disordered" evidence="1">
    <location>
        <begin position="539"/>
        <end position="559"/>
    </location>
</feature>
<comment type="caution">
    <text evidence="5">The sequence shown here is derived from an EMBL/GenBank/DDBJ whole genome shotgun (WGS) entry which is preliminary data.</text>
</comment>
<keyword evidence="2" id="KW-0732">Signal</keyword>
<dbReference type="STRING" id="1235795.C812_03697"/>
<feature type="domain" description="BIG2" evidence="3">
    <location>
        <begin position="241"/>
        <end position="286"/>
    </location>
</feature>
<dbReference type="Proteomes" id="UP000019598">
    <property type="component" value="Unassembled WGS sequence"/>
</dbReference>
<proteinExistence type="predicted"/>
<evidence type="ECO:0000256" key="2">
    <source>
        <dbReference type="SAM" id="SignalP"/>
    </source>
</evidence>
<name>R9L6M0_9BACL</name>
<protein>
    <recommendedName>
        <fullName evidence="7">BIG2 domain-containing protein</fullName>
    </recommendedName>
</protein>
<evidence type="ECO:0000313" key="6">
    <source>
        <dbReference type="Proteomes" id="UP000019598"/>
    </source>
</evidence>